<comment type="similarity">
    <text evidence="1">Belongs to the protein-tyrosine phosphatase family. Non-receptor class dual specificity subfamily.</text>
</comment>
<keyword evidence="8" id="KW-1185">Reference proteome</keyword>
<gene>
    <name evidence="7" type="ORF">SteCoe_6284</name>
</gene>
<dbReference type="SMART" id="SM00195">
    <property type="entry name" value="DSPc"/>
    <property type="match status" value="1"/>
</dbReference>
<dbReference type="InterPro" id="IPR000387">
    <property type="entry name" value="Tyr_Pase_dom"/>
</dbReference>
<dbReference type="OrthoDB" id="10252009at2759"/>
<evidence type="ECO:0000259" key="5">
    <source>
        <dbReference type="PROSITE" id="PS50054"/>
    </source>
</evidence>
<dbReference type="GO" id="GO:0017017">
    <property type="term" value="F:MAP kinase tyrosine/serine/threonine phosphatase activity"/>
    <property type="evidence" value="ECO:0007669"/>
    <property type="project" value="TreeGrafter"/>
</dbReference>
<dbReference type="InterPro" id="IPR029021">
    <property type="entry name" value="Prot-tyrosine_phosphatase-like"/>
</dbReference>
<evidence type="ECO:0000313" key="7">
    <source>
        <dbReference type="EMBL" id="OMJ91215.1"/>
    </source>
</evidence>
<evidence type="ECO:0000256" key="4">
    <source>
        <dbReference type="ARBA" id="ARBA00022912"/>
    </source>
</evidence>
<dbReference type="PANTHER" id="PTHR10159">
    <property type="entry name" value="DUAL SPECIFICITY PROTEIN PHOSPHATASE"/>
    <property type="match status" value="1"/>
</dbReference>
<dbReference type="PROSITE" id="PS50056">
    <property type="entry name" value="TYR_PHOSPHATASE_2"/>
    <property type="match status" value="1"/>
</dbReference>
<dbReference type="Gene3D" id="3.90.190.10">
    <property type="entry name" value="Protein tyrosine phosphatase superfamily"/>
    <property type="match status" value="1"/>
</dbReference>
<dbReference type="SUPFAM" id="SSF52799">
    <property type="entry name" value="(Phosphotyrosine protein) phosphatases II"/>
    <property type="match status" value="1"/>
</dbReference>
<feature type="domain" description="Tyrosine specific protein phosphatases" evidence="6">
    <location>
        <begin position="198"/>
        <end position="257"/>
    </location>
</feature>
<evidence type="ECO:0000256" key="3">
    <source>
        <dbReference type="ARBA" id="ARBA00022801"/>
    </source>
</evidence>
<dbReference type="PROSITE" id="PS50054">
    <property type="entry name" value="TYR_PHOSPHATASE_DUAL"/>
    <property type="match status" value="1"/>
</dbReference>
<dbReference type="PROSITE" id="PS00383">
    <property type="entry name" value="TYR_PHOSPHATASE_1"/>
    <property type="match status" value="1"/>
</dbReference>
<dbReference type="EMBL" id="MPUH01000086">
    <property type="protein sequence ID" value="OMJ91215.1"/>
    <property type="molecule type" value="Genomic_DNA"/>
</dbReference>
<evidence type="ECO:0000256" key="1">
    <source>
        <dbReference type="ARBA" id="ARBA00008601"/>
    </source>
</evidence>
<dbReference type="InterPro" id="IPR020422">
    <property type="entry name" value="TYR_PHOSPHATASE_DUAL_dom"/>
</dbReference>
<dbReference type="InterPro" id="IPR000340">
    <property type="entry name" value="Dual-sp_phosphatase_cat-dom"/>
</dbReference>
<dbReference type="Pfam" id="PF00782">
    <property type="entry name" value="DSPc"/>
    <property type="match status" value="1"/>
</dbReference>
<dbReference type="CDD" id="cd14498">
    <property type="entry name" value="DSP"/>
    <property type="match status" value="1"/>
</dbReference>
<dbReference type="AlphaFoldDB" id="A0A1R2CQF3"/>
<dbReference type="InterPro" id="IPR016130">
    <property type="entry name" value="Tyr_Pase_AS"/>
</dbReference>
<comment type="caution">
    <text evidence="7">The sequence shown here is derived from an EMBL/GenBank/DDBJ whole genome shotgun (WGS) entry which is preliminary data.</text>
</comment>
<dbReference type="GO" id="GO:0008330">
    <property type="term" value="F:protein tyrosine/threonine phosphatase activity"/>
    <property type="evidence" value="ECO:0007669"/>
    <property type="project" value="TreeGrafter"/>
</dbReference>
<proteinExistence type="inferred from homology"/>
<protein>
    <recommendedName>
        <fullName evidence="2">protein-tyrosine-phosphatase</fullName>
        <ecNumber evidence="2">3.1.3.48</ecNumber>
    </recommendedName>
</protein>
<dbReference type="EC" id="3.1.3.48" evidence="2"/>
<reference evidence="7 8" key="1">
    <citation type="submission" date="2016-11" db="EMBL/GenBank/DDBJ databases">
        <title>The macronuclear genome of Stentor coeruleus: a giant cell with tiny introns.</title>
        <authorList>
            <person name="Slabodnick M."/>
            <person name="Ruby J.G."/>
            <person name="Reiff S.B."/>
            <person name="Swart E.C."/>
            <person name="Gosai S."/>
            <person name="Prabakaran S."/>
            <person name="Witkowska E."/>
            <person name="Larue G.E."/>
            <person name="Fisher S."/>
            <person name="Freeman R.M."/>
            <person name="Gunawardena J."/>
            <person name="Chu W."/>
            <person name="Stover N.A."/>
            <person name="Gregory B.D."/>
            <person name="Nowacki M."/>
            <person name="Derisi J."/>
            <person name="Roy S.W."/>
            <person name="Marshall W.F."/>
            <person name="Sood P."/>
        </authorList>
    </citation>
    <scope>NUCLEOTIDE SEQUENCE [LARGE SCALE GENOMIC DNA]</scope>
    <source>
        <strain evidence="7">WM001</strain>
    </source>
</reference>
<keyword evidence="3" id="KW-0378">Hydrolase</keyword>
<dbReference type="GO" id="GO:0005737">
    <property type="term" value="C:cytoplasm"/>
    <property type="evidence" value="ECO:0007669"/>
    <property type="project" value="TreeGrafter"/>
</dbReference>
<evidence type="ECO:0000256" key="2">
    <source>
        <dbReference type="ARBA" id="ARBA00013064"/>
    </source>
</evidence>
<dbReference type="Proteomes" id="UP000187209">
    <property type="component" value="Unassembled WGS sequence"/>
</dbReference>
<accession>A0A1R2CQF3</accession>
<feature type="domain" description="Tyrosine-protein phosphatase" evidence="5">
    <location>
        <begin position="133"/>
        <end position="279"/>
    </location>
</feature>
<sequence>MNPLLNLQDPTTLNFQYIYNLLQRYKDRLKFIDLRDSISYENFHLPISLHICQDPNSSLNINLKLLTKEKELSRLRRYCIIISFTEEYETLAYSLMDLLTDLKCKEINLLPLANDFFRRYSFLSDYRIQKKDLPNEIIPGFLYLGSQQHAHNRDIIEILGITHVLNVTIGAANPFPGLKYCRVHVDDNESEKISVYFQKAYDFIDNALESNIQGKKTVVLVHCAKGVSRSATIVIMYMMRAVGFSLNEAFAFIQKQREIIGPNAGFIKELEEFEKNNTEFNLKLGRRSSYY</sequence>
<dbReference type="GO" id="GO:0043409">
    <property type="term" value="P:negative regulation of MAPK cascade"/>
    <property type="evidence" value="ECO:0007669"/>
    <property type="project" value="TreeGrafter"/>
</dbReference>
<dbReference type="GO" id="GO:0033550">
    <property type="term" value="F:MAP kinase tyrosine phosphatase activity"/>
    <property type="evidence" value="ECO:0007669"/>
    <property type="project" value="TreeGrafter"/>
</dbReference>
<evidence type="ECO:0000259" key="6">
    <source>
        <dbReference type="PROSITE" id="PS50056"/>
    </source>
</evidence>
<evidence type="ECO:0000313" key="8">
    <source>
        <dbReference type="Proteomes" id="UP000187209"/>
    </source>
</evidence>
<name>A0A1R2CQF3_9CILI</name>
<organism evidence="7 8">
    <name type="scientific">Stentor coeruleus</name>
    <dbReference type="NCBI Taxonomy" id="5963"/>
    <lineage>
        <taxon>Eukaryota</taxon>
        <taxon>Sar</taxon>
        <taxon>Alveolata</taxon>
        <taxon>Ciliophora</taxon>
        <taxon>Postciliodesmatophora</taxon>
        <taxon>Heterotrichea</taxon>
        <taxon>Heterotrichida</taxon>
        <taxon>Stentoridae</taxon>
        <taxon>Stentor</taxon>
    </lineage>
</organism>
<dbReference type="PANTHER" id="PTHR10159:SF519">
    <property type="entry name" value="DUAL SPECIFICITY PROTEIN PHOSPHATASE MPK3"/>
    <property type="match status" value="1"/>
</dbReference>
<keyword evidence="4" id="KW-0904">Protein phosphatase</keyword>